<dbReference type="Proteomes" id="UP000824540">
    <property type="component" value="Unassembled WGS sequence"/>
</dbReference>
<feature type="compositionally biased region" description="Polar residues" evidence="1">
    <location>
        <begin position="1"/>
        <end position="12"/>
    </location>
</feature>
<evidence type="ECO:0000313" key="4">
    <source>
        <dbReference type="Proteomes" id="UP000824540"/>
    </source>
</evidence>
<keyword evidence="2" id="KW-0472">Membrane</keyword>
<evidence type="ECO:0000256" key="2">
    <source>
        <dbReference type="SAM" id="Phobius"/>
    </source>
</evidence>
<gene>
    <name evidence="3" type="ORF">JZ751_001369</name>
</gene>
<sequence>MQNRRAASAPTQETERDQRQRHRLSSQTNQHYFDDVAGRVTVTSCKDHQAPRALVLSSLLPSPASSAKLQYFLLPSPMYNSQLLFSLLPRPAASAQLLFFWLSSLMSSAQLLFLLLPSLTSIQCPVPSSCFSPCPAPNSDYFKGKW</sequence>
<evidence type="ECO:0000313" key="3">
    <source>
        <dbReference type="EMBL" id="KAG9354656.1"/>
    </source>
</evidence>
<keyword evidence="2" id="KW-0812">Transmembrane</keyword>
<evidence type="ECO:0000256" key="1">
    <source>
        <dbReference type="SAM" id="MobiDB-lite"/>
    </source>
</evidence>
<organism evidence="3 4">
    <name type="scientific">Albula glossodonta</name>
    <name type="common">roundjaw bonefish</name>
    <dbReference type="NCBI Taxonomy" id="121402"/>
    <lineage>
        <taxon>Eukaryota</taxon>
        <taxon>Metazoa</taxon>
        <taxon>Chordata</taxon>
        <taxon>Craniata</taxon>
        <taxon>Vertebrata</taxon>
        <taxon>Euteleostomi</taxon>
        <taxon>Actinopterygii</taxon>
        <taxon>Neopterygii</taxon>
        <taxon>Teleostei</taxon>
        <taxon>Albuliformes</taxon>
        <taxon>Albulidae</taxon>
        <taxon>Albula</taxon>
    </lineage>
</organism>
<name>A0A8T2PTP9_9TELE</name>
<dbReference type="EMBL" id="JAFBMS010000002">
    <property type="protein sequence ID" value="KAG9354656.1"/>
    <property type="molecule type" value="Genomic_DNA"/>
</dbReference>
<feature type="region of interest" description="Disordered" evidence="1">
    <location>
        <begin position="1"/>
        <end position="28"/>
    </location>
</feature>
<proteinExistence type="predicted"/>
<accession>A0A8T2PTP9</accession>
<comment type="caution">
    <text evidence="3">The sequence shown here is derived from an EMBL/GenBank/DDBJ whole genome shotgun (WGS) entry which is preliminary data.</text>
</comment>
<keyword evidence="4" id="KW-1185">Reference proteome</keyword>
<feature type="transmembrane region" description="Helical" evidence="2">
    <location>
        <begin position="97"/>
        <end position="119"/>
    </location>
</feature>
<dbReference type="AlphaFoldDB" id="A0A8T2PTP9"/>
<reference evidence="3" key="1">
    <citation type="thesis" date="2021" institute="BYU ScholarsArchive" country="Provo, UT, USA">
        <title>Applications of and Algorithms for Genome Assembly and Genomic Analyses with an Emphasis on Marine Teleosts.</title>
        <authorList>
            <person name="Pickett B.D."/>
        </authorList>
    </citation>
    <scope>NUCLEOTIDE SEQUENCE</scope>
    <source>
        <strain evidence="3">HI-2016</strain>
    </source>
</reference>
<protein>
    <submittedName>
        <fullName evidence="3">Uncharacterized protein</fullName>
    </submittedName>
</protein>
<keyword evidence="2" id="KW-1133">Transmembrane helix</keyword>